<accession>A0A080ZSL4</accession>
<dbReference type="AlphaFoldDB" id="A0A080ZSL4"/>
<gene>
    <name evidence="1" type="ORF">F444_13816</name>
</gene>
<comment type="caution">
    <text evidence="1">The sequence shown here is derived from an EMBL/GenBank/DDBJ whole genome shotgun (WGS) entry which is preliminary data.</text>
</comment>
<reference evidence="1 2" key="1">
    <citation type="submission" date="2013-11" db="EMBL/GenBank/DDBJ databases">
        <title>The Genome Sequence of Phytophthora parasitica P1976.</title>
        <authorList>
            <consortium name="The Broad Institute Genomics Platform"/>
            <person name="Russ C."/>
            <person name="Tyler B."/>
            <person name="Panabieres F."/>
            <person name="Shan W."/>
            <person name="Tripathy S."/>
            <person name="Grunwald N."/>
            <person name="Machado M."/>
            <person name="Johnson C.S."/>
            <person name="Walker B."/>
            <person name="Young S."/>
            <person name="Zeng Q."/>
            <person name="Gargeya S."/>
            <person name="Fitzgerald M."/>
            <person name="Haas B."/>
            <person name="Abouelleil A."/>
            <person name="Allen A.W."/>
            <person name="Alvarado L."/>
            <person name="Arachchi H.M."/>
            <person name="Berlin A.M."/>
            <person name="Chapman S.B."/>
            <person name="Gainer-Dewar J."/>
            <person name="Goldberg J."/>
            <person name="Griggs A."/>
            <person name="Gujja S."/>
            <person name="Hansen M."/>
            <person name="Howarth C."/>
            <person name="Imamovic A."/>
            <person name="Ireland A."/>
            <person name="Larimer J."/>
            <person name="McCowan C."/>
            <person name="Murphy C."/>
            <person name="Pearson M."/>
            <person name="Poon T.W."/>
            <person name="Priest M."/>
            <person name="Roberts A."/>
            <person name="Saif S."/>
            <person name="Shea T."/>
            <person name="Sisk P."/>
            <person name="Sykes S."/>
            <person name="Wortman J."/>
            <person name="Nusbaum C."/>
            <person name="Birren B."/>
        </authorList>
    </citation>
    <scope>NUCLEOTIDE SEQUENCE [LARGE SCALE GENOMIC DNA]</scope>
    <source>
        <strain evidence="1 2">P1976</strain>
    </source>
</reference>
<evidence type="ECO:0000313" key="2">
    <source>
        <dbReference type="Proteomes" id="UP000028582"/>
    </source>
</evidence>
<protein>
    <submittedName>
        <fullName evidence="1">Uncharacterized protein</fullName>
    </submittedName>
</protein>
<organism evidence="1 2">
    <name type="scientific">Phytophthora nicotianae P1976</name>
    <dbReference type="NCBI Taxonomy" id="1317066"/>
    <lineage>
        <taxon>Eukaryota</taxon>
        <taxon>Sar</taxon>
        <taxon>Stramenopiles</taxon>
        <taxon>Oomycota</taxon>
        <taxon>Peronosporomycetes</taxon>
        <taxon>Peronosporales</taxon>
        <taxon>Peronosporaceae</taxon>
        <taxon>Phytophthora</taxon>
    </lineage>
</organism>
<sequence>MKMLWFLCSSCANPIGHRVLRPILNDFRLIQSGARSSALARARFCGLCSSFVCLNHSLLHSDIMFQRSKGYVSSYGEWLTLYGSTT</sequence>
<proteinExistence type="predicted"/>
<dbReference type="Proteomes" id="UP000028582">
    <property type="component" value="Unassembled WGS sequence"/>
</dbReference>
<evidence type="ECO:0000313" key="1">
    <source>
        <dbReference type="EMBL" id="ETO69625.1"/>
    </source>
</evidence>
<dbReference type="EMBL" id="ANJA01002526">
    <property type="protein sequence ID" value="ETO69625.1"/>
    <property type="molecule type" value="Genomic_DNA"/>
</dbReference>
<name>A0A080ZSL4_PHYNI</name>